<accession>A0ABS4G903</accession>
<dbReference type="SUPFAM" id="SSF53067">
    <property type="entry name" value="Actin-like ATPase domain"/>
    <property type="match status" value="2"/>
</dbReference>
<dbReference type="CDD" id="cd24032">
    <property type="entry name" value="ASKHA_NBD_TsaB"/>
    <property type="match status" value="1"/>
</dbReference>
<evidence type="ECO:0000313" key="2">
    <source>
        <dbReference type="EMBL" id="MBP1924163.1"/>
    </source>
</evidence>
<dbReference type="InterPro" id="IPR000905">
    <property type="entry name" value="Gcp-like_dom"/>
</dbReference>
<sequence length="230" mass="25620">MKILAIESASIIASCAVSENDMVLGEYSIGHKKTHSEKLMPLIEKLLEDMEINIKDIELIAISEGPGSYTGLRIGASIAKSIAYAINVPIANVPTMKSLAANIYSIDKYIVPVMDAKSGRLYSGIYTWVNNNLITVKEQFPSTIDELIEFLNDLKKPIILSGDGSENYKSIFIEKLKIEYTFSPKQFNILSASPLACLGYNMYLNGETIDSSEFYPKYLRLSQAERNKIK</sequence>
<protein>
    <submittedName>
        <fullName evidence="2">tRNA threonylcarbamoyladenosine biosynthesis protein TsaB</fullName>
    </submittedName>
</protein>
<dbReference type="PANTHER" id="PTHR11735:SF11">
    <property type="entry name" value="TRNA THREONYLCARBAMOYLADENOSINE BIOSYNTHESIS PROTEIN TSAB"/>
    <property type="match status" value="1"/>
</dbReference>
<name>A0ABS4G903_9FIRM</name>
<dbReference type="NCBIfam" id="TIGR03725">
    <property type="entry name" value="T6A_YeaZ"/>
    <property type="match status" value="1"/>
</dbReference>
<dbReference type="EMBL" id="JAGGKS010000001">
    <property type="protein sequence ID" value="MBP1924163.1"/>
    <property type="molecule type" value="Genomic_DNA"/>
</dbReference>
<proteinExistence type="predicted"/>
<gene>
    <name evidence="2" type="ORF">J2Z76_000016</name>
</gene>
<feature type="domain" description="Gcp-like" evidence="1">
    <location>
        <begin position="32"/>
        <end position="227"/>
    </location>
</feature>
<dbReference type="Pfam" id="PF00814">
    <property type="entry name" value="TsaD"/>
    <property type="match status" value="1"/>
</dbReference>
<evidence type="ECO:0000259" key="1">
    <source>
        <dbReference type="Pfam" id="PF00814"/>
    </source>
</evidence>
<dbReference type="PANTHER" id="PTHR11735">
    <property type="entry name" value="TRNA N6-ADENOSINE THREONYLCARBAMOYLTRANSFERASE"/>
    <property type="match status" value="1"/>
</dbReference>
<dbReference type="RefSeq" id="WP_209509950.1">
    <property type="nucleotide sequence ID" value="NZ_JAGGKS010000001.1"/>
</dbReference>
<evidence type="ECO:0000313" key="3">
    <source>
        <dbReference type="Proteomes" id="UP001519342"/>
    </source>
</evidence>
<comment type="caution">
    <text evidence="2">The sequence shown here is derived from an EMBL/GenBank/DDBJ whole genome shotgun (WGS) entry which is preliminary data.</text>
</comment>
<reference evidence="2 3" key="1">
    <citation type="submission" date="2021-03" db="EMBL/GenBank/DDBJ databases">
        <title>Genomic Encyclopedia of Type Strains, Phase IV (KMG-IV): sequencing the most valuable type-strain genomes for metagenomic binning, comparative biology and taxonomic classification.</title>
        <authorList>
            <person name="Goeker M."/>
        </authorList>
    </citation>
    <scope>NUCLEOTIDE SEQUENCE [LARGE SCALE GENOMIC DNA]</scope>
    <source>
        <strain evidence="2 3">DSM 24004</strain>
    </source>
</reference>
<organism evidence="2 3">
    <name type="scientific">Sedimentibacter acidaminivorans</name>
    <dbReference type="NCBI Taxonomy" id="913099"/>
    <lineage>
        <taxon>Bacteria</taxon>
        <taxon>Bacillati</taxon>
        <taxon>Bacillota</taxon>
        <taxon>Tissierellia</taxon>
        <taxon>Sedimentibacter</taxon>
    </lineage>
</organism>
<dbReference type="InterPro" id="IPR022496">
    <property type="entry name" value="T6A_TsaB"/>
</dbReference>
<dbReference type="Proteomes" id="UP001519342">
    <property type="component" value="Unassembled WGS sequence"/>
</dbReference>
<dbReference type="Gene3D" id="3.30.420.40">
    <property type="match status" value="2"/>
</dbReference>
<dbReference type="InterPro" id="IPR043129">
    <property type="entry name" value="ATPase_NBD"/>
</dbReference>
<keyword evidence="3" id="KW-1185">Reference proteome</keyword>